<gene>
    <name evidence="7" type="primary">sugA_4</name>
    <name evidence="7" type="ORF">BWY41_01090</name>
</gene>
<evidence type="ECO:0000256" key="4">
    <source>
        <dbReference type="ARBA" id="ARBA00023136"/>
    </source>
</evidence>
<keyword evidence="4 5" id="KW-0472">Membrane</keyword>
<dbReference type="Pfam" id="PF00528">
    <property type="entry name" value="BPD_transp_1"/>
    <property type="match status" value="1"/>
</dbReference>
<evidence type="ECO:0000256" key="5">
    <source>
        <dbReference type="RuleBase" id="RU363032"/>
    </source>
</evidence>
<feature type="transmembrane region" description="Helical" evidence="5">
    <location>
        <begin position="127"/>
        <end position="147"/>
    </location>
</feature>
<dbReference type="Proteomes" id="UP000485569">
    <property type="component" value="Unassembled WGS sequence"/>
</dbReference>
<proteinExistence type="inferred from homology"/>
<sequence length="289" mass="32604">MKLKKTSFYILFLPALAVLIMVAIFPFAVCINNSTRFYDLTNPAKGTPYIGATNYKLLFEDVRFWHSLKITVYFVIFGGVLQLILGYTMASLINGTEKGSRIVPFFLIPMVMTPVVVGLTWRLMYDHTLGIINYIVRFLGLTPLAWLGTGRLALFSIILTDVWEWTPLIFLVLYSGMRALPTEPYEAGKIDGANTWQVLTRITLPLLKPVILVAVLLRTIDAFKWFDTIYIMTNGGPGIATETASIYSYLISFNFFNIGKGSAFSIIMIILVNIFCLIYTKIIPEKEMA</sequence>
<dbReference type="SUPFAM" id="SSF161098">
    <property type="entry name" value="MetI-like"/>
    <property type="match status" value="1"/>
</dbReference>
<dbReference type="PANTHER" id="PTHR43759:SF1">
    <property type="entry name" value="GLUCOSE IMPORT SYSTEM PERMEASE PROTEIN GLCT"/>
    <property type="match status" value="1"/>
</dbReference>
<feature type="transmembrane region" description="Helical" evidence="5">
    <location>
        <begin position="7"/>
        <end position="29"/>
    </location>
</feature>
<dbReference type="Gene3D" id="1.10.3720.10">
    <property type="entry name" value="MetI-like"/>
    <property type="match status" value="1"/>
</dbReference>
<feature type="domain" description="ABC transmembrane type-1" evidence="6">
    <location>
        <begin position="64"/>
        <end position="279"/>
    </location>
</feature>
<dbReference type="CDD" id="cd06261">
    <property type="entry name" value="TM_PBP2"/>
    <property type="match status" value="1"/>
</dbReference>
<dbReference type="AlphaFoldDB" id="A0A1V5SUR6"/>
<feature type="transmembrane region" description="Helical" evidence="5">
    <location>
        <begin position="102"/>
        <end position="121"/>
    </location>
</feature>
<reference evidence="7" key="1">
    <citation type="submission" date="2017-02" db="EMBL/GenBank/DDBJ databases">
        <title>Delving into the versatile metabolic prowess of the omnipresent phylum Bacteroidetes.</title>
        <authorList>
            <person name="Nobu M.K."/>
            <person name="Mei R."/>
            <person name="Narihiro T."/>
            <person name="Kuroda K."/>
            <person name="Liu W.-T."/>
        </authorList>
    </citation>
    <scope>NUCLEOTIDE SEQUENCE</scope>
    <source>
        <strain evidence="7">ADurb.Bin276</strain>
    </source>
</reference>
<comment type="caution">
    <text evidence="7">The sequence shown here is derived from an EMBL/GenBank/DDBJ whole genome shotgun (WGS) entry which is preliminary data.</text>
</comment>
<dbReference type="PROSITE" id="PS50928">
    <property type="entry name" value="ABC_TM1"/>
    <property type="match status" value="1"/>
</dbReference>
<comment type="subcellular location">
    <subcellularLocation>
        <location evidence="1 5">Cell membrane</location>
        <topology evidence="1 5">Multi-pass membrane protein</topology>
    </subcellularLocation>
</comment>
<keyword evidence="5" id="KW-0813">Transport</keyword>
<feature type="transmembrane region" description="Helical" evidence="5">
    <location>
        <begin position="262"/>
        <end position="280"/>
    </location>
</feature>
<feature type="transmembrane region" description="Helical" evidence="5">
    <location>
        <begin position="196"/>
        <end position="217"/>
    </location>
</feature>
<dbReference type="PANTHER" id="PTHR43759">
    <property type="entry name" value="TREHALOSE TRANSPORT SYSTEM PERMEASE PROTEIN SUGA"/>
    <property type="match status" value="1"/>
</dbReference>
<dbReference type="GO" id="GO:0055085">
    <property type="term" value="P:transmembrane transport"/>
    <property type="evidence" value="ECO:0007669"/>
    <property type="project" value="InterPro"/>
</dbReference>
<dbReference type="InterPro" id="IPR052730">
    <property type="entry name" value="Sugar_ABC_transporter"/>
</dbReference>
<keyword evidence="2 5" id="KW-0812">Transmembrane</keyword>
<dbReference type="GO" id="GO:0005886">
    <property type="term" value="C:plasma membrane"/>
    <property type="evidence" value="ECO:0007669"/>
    <property type="project" value="UniProtKB-SubCell"/>
</dbReference>
<evidence type="ECO:0000256" key="2">
    <source>
        <dbReference type="ARBA" id="ARBA00022692"/>
    </source>
</evidence>
<dbReference type="InterPro" id="IPR000515">
    <property type="entry name" value="MetI-like"/>
</dbReference>
<dbReference type="EMBL" id="MWBQ01000077">
    <property type="protein sequence ID" value="OQA58270.1"/>
    <property type="molecule type" value="Genomic_DNA"/>
</dbReference>
<evidence type="ECO:0000256" key="3">
    <source>
        <dbReference type="ARBA" id="ARBA00022989"/>
    </source>
</evidence>
<accession>A0A1V5SUR6</accession>
<evidence type="ECO:0000313" key="7">
    <source>
        <dbReference type="EMBL" id="OQA58270.1"/>
    </source>
</evidence>
<organism evidence="7">
    <name type="scientific">Candidatus Atribacter allofermentans</name>
    <dbReference type="NCBI Taxonomy" id="1852833"/>
    <lineage>
        <taxon>Bacteria</taxon>
        <taxon>Pseudomonadati</taxon>
        <taxon>Atribacterota</taxon>
        <taxon>Atribacteria</taxon>
        <taxon>Atribacterales</taxon>
        <taxon>Atribacteraceae</taxon>
        <taxon>Atribacter</taxon>
    </lineage>
</organism>
<keyword evidence="3 5" id="KW-1133">Transmembrane helix</keyword>
<protein>
    <submittedName>
        <fullName evidence="7">Trehalose transport system permease protein SugA</fullName>
    </submittedName>
</protein>
<evidence type="ECO:0000259" key="6">
    <source>
        <dbReference type="PROSITE" id="PS50928"/>
    </source>
</evidence>
<comment type="similarity">
    <text evidence="5">Belongs to the binding-protein-dependent transport system permease family.</text>
</comment>
<name>A0A1V5SUR6_9BACT</name>
<feature type="transmembrane region" description="Helical" evidence="5">
    <location>
        <begin position="154"/>
        <end position="176"/>
    </location>
</feature>
<feature type="transmembrane region" description="Helical" evidence="5">
    <location>
        <begin position="70"/>
        <end position="90"/>
    </location>
</feature>
<evidence type="ECO:0000256" key="1">
    <source>
        <dbReference type="ARBA" id="ARBA00004651"/>
    </source>
</evidence>
<feature type="transmembrane region" description="Helical" evidence="5">
    <location>
        <begin position="229"/>
        <end position="250"/>
    </location>
</feature>
<dbReference type="InterPro" id="IPR035906">
    <property type="entry name" value="MetI-like_sf"/>
</dbReference>